<name>A0A165AM79_9AGAM</name>
<dbReference type="AlphaFoldDB" id="A0A165AM79"/>
<keyword evidence="3" id="KW-1185">Reference proteome</keyword>
<proteinExistence type="predicted"/>
<reference evidence="2 3" key="1">
    <citation type="journal article" date="2016" name="Mol. Biol. Evol.">
        <title>Comparative Genomics of Early-Diverging Mushroom-Forming Fungi Provides Insights into the Origins of Lignocellulose Decay Capabilities.</title>
        <authorList>
            <person name="Nagy L.G."/>
            <person name="Riley R."/>
            <person name="Tritt A."/>
            <person name="Adam C."/>
            <person name="Daum C."/>
            <person name="Floudas D."/>
            <person name="Sun H."/>
            <person name="Yadav J.S."/>
            <person name="Pangilinan J."/>
            <person name="Larsson K.H."/>
            <person name="Matsuura K."/>
            <person name="Barry K."/>
            <person name="Labutti K."/>
            <person name="Kuo R."/>
            <person name="Ohm R.A."/>
            <person name="Bhattacharya S.S."/>
            <person name="Shirouzu T."/>
            <person name="Yoshinaga Y."/>
            <person name="Martin F.M."/>
            <person name="Grigoriev I.V."/>
            <person name="Hibbett D.S."/>
        </authorList>
    </citation>
    <scope>NUCLEOTIDE SEQUENCE [LARGE SCALE GENOMIC DNA]</scope>
    <source>
        <strain evidence="2 3">HHB9708</strain>
    </source>
</reference>
<accession>A0A165AM79</accession>
<sequence length="171" mass="19154">MPDLIKRKPPTFQHYPAPRAKALKQQWVERQKMKSKWKATKRKENLESTAATATTSTTGADDDDEEWTGIPELTPALPVTSTRKETKSTPVVKPSHDPDPKDALRTLAQQAYSPSSLHTYKSDPLHRRRAQAKTAIVGRPAPTSSGRGGRGQPNMKLRMNVMLEKIKRDFA</sequence>
<dbReference type="Proteomes" id="UP000076722">
    <property type="component" value="Unassembled WGS sequence"/>
</dbReference>
<dbReference type="OrthoDB" id="3365439at2759"/>
<feature type="region of interest" description="Disordered" evidence="1">
    <location>
        <begin position="1"/>
        <end position="103"/>
    </location>
</feature>
<feature type="compositionally biased region" description="Basic and acidic residues" evidence="1">
    <location>
        <begin position="94"/>
        <end position="103"/>
    </location>
</feature>
<organism evidence="2 3">
    <name type="scientific">Sistotremastrum niveocremeum HHB9708</name>
    <dbReference type="NCBI Taxonomy" id="1314777"/>
    <lineage>
        <taxon>Eukaryota</taxon>
        <taxon>Fungi</taxon>
        <taxon>Dikarya</taxon>
        <taxon>Basidiomycota</taxon>
        <taxon>Agaricomycotina</taxon>
        <taxon>Agaricomycetes</taxon>
        <taxon>Sistotremastrales</taxon>
        <taxon>Sistotremastraceae</taxon>
        <taxon>Sertulicium</taxon>
        <taxon>Sertulicium niveocremeum</taxon>
    </lineage>
</organism>
<evidence type="ECO:0000256" key="1">
    <source>
        <dbReference type="SAM" id="MobiDB-lite"/>
    </source>
</evidence>
<evidence type="ECO:0000313" key="2">
    <source>
        <dbReference type="EMBL" id="KZS99259.1"/>
    </source>
</evidence>
<gene>
    <name evidence="2" type="ORF">SISNIDRAFT_448130</name>
</gene>
<dbReference type="EMBL" id="KV419394">
    <property type="protein sequence ID" value="KZS99259.1"/>
    <property type="molecule type" value="Genomic_DNA"/>
</dbReference>
<evidence type="ECO:0000313" key="3">
    <source>
        <dbReference type="Proteomes" id="UP000076722"/>
    </source>
</evidence>
<feature type="region of interest" description="Disordered" evidence="1">
    <location>
        <begin position="115"/>
        <end position="154"/>
    </location>
</feature>
<protein>
    <recommendedName>
        <fullName evidence="4">rRNA-processing protein FYV7</fullName>
    </recommendedName>
</protein>
<evidence type="ECO:0008006" key="4">
    <source>
        <dbReference type="Google" id="ProtNLM"/>
    </source>
</evidence>
<feature type="compositionally biased region" description="Low complexity" evidence="1">
    <location>
        <begin position="48"/>
        <end position="59"/>
    </location>
</feature>